<accession>A0ABR2IZZ8</accession>
<organism evidence="2 3">
    <name type="scientific">Tritrichomonas musculus</name>
    <dbReference type="NCBI Taxonomy" id="1915356"/>
    <lineage>
        <taxon>Eukaryota</taxon>
        <taxon>Metamonada</taxon>
        <taxon>Parabasalia</taxon>
        <taxon>Tritrichomonadida</taxon>
        <taxon>Tritrichomonadidae</taxon>
        <taxon>Tritrichomonas</taxon>
    </lineage>
</organism>
<feature type="coiled-coil region" evidence="1">
    <location>
        <begin position="248"/>
        <end position="392"/>
    </location>
</feature>
<sequence>MNTKDQIQLKLILNSKVFKIPNQFHGIADITKDIYSSLMFGTNQYMVYSKVSEEVFQSFLNYWIKKEEPEITIDNIKEYDMLSREFGIMKKILIDKRKILGEYYIDINDLADPKIKDKSHAEEMIAIRLDDFLLKSGKSLISQPIRSLYNIFNHQKRNLTNHNLAYELIIDRYEELKAQKNKNYGDILILLNLLDGTKLNSKNFKDSIQNCERRFGMIPTIDFKFICDIKEEIHIFKKKRKSLEQSIEQNFENFKREQNNKMERMQNEINQKLSSIEHNLDEKLKKFDQEQNKKNDIIINIINNIIADKEKQEKLINDLSQKIDNLNKKYSELETSIKINNEKQNKNNQLLDSKIENLKKDQIKYTQIKTAIDELRSKLNQNQNDLKNNETIINSIQKKGLNLTNTINHINKTYIEIANKISKYSNNQEIMFSLMGNYIYGQSIYFIPDNIAYFHESISKERDGILSTLKKHRKDPFERHFIVSLSHRDPYNLLNYNSDDIYCSTYAGDLCLEFTFKDPINLTEFQITGSNGYYPRSYDIIINNSNSPFHVIDDTQMRDEPHISRQKLNVKNCKSFKFVQKGPNWDSKIFEANFLEFKQIEFFTEENKNGLIKRWNDLNKEKNPHLFPIIVDSNQLSTEDIHINNSKKTICPGNSKNEYCEIQFINGAITFDGYRLKRSNYTKKMNGWFLTGKTLLDEVINLSEYSDTSNNTNLLYVSKDINNTALLKSITLHKSLNKSNSSNFLHFKHFEIFGSFIKL</sequence>
<keyword evidence="3" id="KW-1185">Reference proteome</keyword>
<keyword evidence="1" id="KW-0175">Coiled coil</keyword>
<name>A0ABR2IZZ8_9EUKA</name>
<protein>
    <submittedName>
        <fullName evidence="2">Uncharacterized protein</fullName>
    </submittedName>
</protein>
<evidence type="ECO:0000256" key="1">
    <source>
        <dbReference type="SAM" id="Coils"/>
    </source>
</evidence>
<dbReference type="Proteomes" id="UP001470230">
    <property type="component" value="Unassembled WGS sequence"/>
</dbReference>
<proteinExistence type="predicted"/>
<reference evidence="2 3" key="1">
    <citation type="submission" date="2024-04" db="EMBL/GenBank/DDBJ databases">
        <title>Tritrichomonas musculus Genome.</title>
        <authorList>
            <person name="Alves-Ferreira E."/>
            <person name="Grigg M."/>
            <person name="Lorenzi H."/>
            <person name="Galac M."/>
        </authorList>
    </citation>
    <scope>NUCLEOTIDE SEQUENCE [LARGE SCALE GENOMIC DNA]</scope>
    <source>
        <strain evidence="2 3">EAF2021</strain>
    </source>
</reference>
<gene>
    <name evidence="2" type="ORF">M9Y10_008722</name>
</gene>
<evidence type="ECO:0000313" key="3">
    <source>
        <dbReference type="Proteomes" id="UP001470230"/>
    </source>
</evidence>
<comment type="caution">
    <text evidence="2">The sequence shown here is derived from an EMBL/GenBank/DDBJ whole genome shotgun (WGS) entry which is preliminary data.</text>
</comment>
<dbReference type="EMBL" id="JAPFFF010000014">
    <property type="protein sequence ID" value="KAK8870824.1"/>
    <property type="molecule type" value="Genomic_DNA"/>
</dbReference>
<evidence type="ECO:0000313" key="2">
    <source>
        <dbReference type="EMBL" id="KAK8870824.1"/>
    </source>
</evidence>